<accession>A0AAV4PMH3</accession>
<comment type="caution">
    <text evidence="1">The sequence shown here is derived from an EMBL/GenBank/DDBJ whole genome shotgun (WGS) entry which is preliminary data.</text>
</comment>
<dbReference type="EMBL" id="BPLQ01003223">
    <property type="protein sequence ID" value="GIX98762.1"/>
    <property type="molecule type" value="Genomic_DNA"/>
</dbReference>
<keyword evidence="2" id="KW-1185">Reference proteome</keyword>
<gene>
    <name evidence="1" type="ORF">CDAR_451081</name>
</gene>
<sequence>MGPSILFGGRERFPTPSDDPWGVCGPLLPLFLLCLLHAPIRLEISFGTGVRVGYPRGGGHPFPLSLYVSYSPNTLFGRDLLDWIYVFPTIKKIK</sequence>
<evidence type="ECO:0000313" key="1">
    <source>
        <dbReference type="EMBL" id="GIX98762.1"/>
    </source>
</evidence>
<dbReference type="AlphaFoldDB" id="A0AAV4PMH3"/>
<reference evidence="1 2" key="1">
    <citation type="submission" date="2021-06" db="EMBL/GenBank/DDBJ databases">
        <title>Caerostris darwini draft genome.</title>
        <authorList>
            <person name="Kono N."/>
            <person name="Arakawa K."/>
        </authorList>
    </citation>
    <scope>NUCLEOTIDE SEQUENCE [LARGE SCALE GENOMIC DNA]</scope>
</reference>
<proteinExistence type="predicted"/>
<dbReference type="Proteomes" id="UP001054837">
    <property type="component" value="Unassembled WGS sequence"/>
</dbReference>
<organism evidence="1 2">
    <name type="scientific">Caerostris darwini</name>
    <dbReference type="NCBI Taxonomy" id="1538125"/>
    <lineage>
        <taxon>Eukaryota</taxon>
        <taxon>Metazoa</taxon>
        <taxon>Ecdysozoa</taxon>
        <taxon>Arthropoda</taxon>
        <taxon>Chelicerata</taxon>
        <taxon>Arachnida</taxon>
        <taxon>Araneae</taxon>
        <taxon>Araneomorphae</taxon>
        <taxon>Entelegynae</taxon>
        <taxon>Araneoidea</taxon>
        <taxon>Araneidae</taxon>
        <taxon>Caerostris</taxon>
    </lineage>
</organism>
<protein>
    <submittedName>
        <fullName evidence="1">Uncharacterized protein</fullName>
    </submittedName>
</protein>
<name>A0AAV4PMH3_9ARAC</name>
<evidence type="ECO:0000313" key="2">
    <source>
        <dbReference type="Proteomes" id="UP001054837"/>
    </source>
</evidence>